<dbReference type="GO" id="GO:0006883">
    <property type="term" value="P:intracellular sodium ion homeostasis"/>
    <property type="evidence" value="ECO:0007669"/>
    <property type="project" value="TreeGrafter"/>
</dbReference>
<dbReference type="EMBL" id="FMWO01000060">
    <property type="protein sequence ID" value="SCZ86315.1"/>
    <property type="molecule type" value="Genomic_DNA"/>
</dbReference>
<keyword evidence="5" id="KW-0479">Metal-binding</keyword>
<dbReference type="RefSeq" id="WP_090287271.1">
    <property type="nucleotide sequence ID" value="NZ_FMWO01000060.1"/>
</dbReference>
<evidence type="ECO:0000256" key="1">
    <source>
        <dbReference type="ARBA" id="ARBA00004651"/>
    </source>
</evidence>
<dbReference type="PROSITE" id="PS00154">
    <property type="entry name" value="ATPASE_E1_E2"/>
    <property type="match status" value="1"/>
</dbReference>
<dbReference type="GO" id="GO:1990573">
    <property type="term" value="P:potassium ion import across plasma membrane"/>
    <property type="evidence" value="ECO:0007669"/>
    <property type="project" value="TreeGrafter"/>
</dbReference>
<dbReference type="InterPro" id="IPR023299">
    <property type="entry name" value="ATPase_P-typ_cyto_dom_N"/>
</dbReference>
<evidence type="ECO:0000256" key="7">
    <source>
        <dbReference type="ARBA" id="ARBA00022840"/>
    </source>
</evidence>
<dbReference type="GO" id="GO:0036376">
    <property type="term" value="P:sodium ion export across plasma membrane"/>
    <property type="evidence" value="ECO:0007669"/>
    <property type="project" value="TreeGrafter"/>
</dbReference>
<dbReference type="Gene3D" id="2.70.150.10">
    <property type="entry name" value="Calcium-transporting ATPase, cytoplasmic transduction domain A"/>
    <property type="match status" value="1"/>
</dbReference>
<proteinExistence type="inferred from homology"/>
<dbReference type="GO" id="GO:0046872">
    <property type="term" value="F:metal ion binding"/>
    <property type="evidence" value="ECO:0007669"/>
    <property type="project" value="UniProtKB-KW"/>
</dbReference>
<dbReference type="SUPFAM" id="SSF56784">
    <property type="entry name" value="HAD-like"/>
    <property type="match status" value="1"/>
</dbReference>
<evidence type="ECO:0000259" key="12">
    <source>
        <dbReference type="SMART" id="SM00831"/>
    </source>
</evidence>
<dbReference type="SFLD" id="SFLDF00027">
    <property type="entry name" value="p-type_atpase"/>
    <property type="match status" value="1"/>
</dbReference>
<feature type="transmembrane region" description="Helical" evidence="11">
    <location>
        <begin position="841"/>
        <end position="861"/>
    </location>
</feature>
<dbReference type="STRING" id="51642.NSMM_510033"/>
<dbReference type="PRINTS" id="PR00119">
    <property type="entry name" value="CATATPASE"/>
</dbReference>
<dbReference type="PANTHER" id="PTHR43294">
    <property type="entry name" value="SODIUM/POTASSIUM-TRANSPORTING ATPASE SUBUNIT ALPHA"/>
    <property type="match status" value="1"/>
</dbReference>
<dbReference type="GO" id="GO:0005391">
    <property type="term" value="F:P-type sodium:potassium-exchanging transporter activity"/>
    <property type="evidence" value="ECO:0007669"/>
    <property type="project" value="TreeGrafter"/>
</dbReference>
<dbReference type="AlphaFoldDB" id="A0A1G5SGI7"/>
<dbReference type="InterPro" id="IPR023214">
    <property type="entry name" value="HAD_sf"/>
</dbReference>
<dbReference type="Pfam" id="PF00122">
    <property type="entry name" value="E1-E2_ATPase"/>
    <property type="match status" value="1"/>
</dbReference>
<dbReference type="Gene3D" id="3.40.50.1000">
    <property type="entry name" value="HAD superfamily/HAD-like"/>
    <property type="match status" value="1"/>
</dbReference>
<dbReference type="Gene3D" id="1.20.1110.10">
    <property type="entry name" value="Calcium-transporting ATPase, transmembrane domain"/>
    <property type="match status" value="1"/>
</dbReference>
<keyword evidence="8" id="KW-1278">Translocase</keyword>
<dbReference type="GO" id="GO:0005524">
    <property type="term" value="F:ATP binding"/>
    <property type="evidence" value="ECO:0007669"/>
    <property type="project" value="UniProtKB-KW"/>
</dbReference>
<dbReference type="OrthoDB" id="8552577at2"/>
<evidence type="ECO:0000256" key="2">
    <source>
        <dbReference type="ARBA" id="ARBA00005675"/>
    </source>
</evidence>
<feature type="transmembrane region" description="Helical" evidence="11">
    <location>
        <begin position="730"/>
        <end position="749"/>
    </location>
</feature>
<keyword evidence="9 11" id="KW-1133">Transmembrane helix</keyword>
<keyword evidence="4 11" id="KW-0812">Transmembrane</keyword>
<dbReference type="GO" id="GO:0005886">
    <property type="term" value="C:plasma membrane"/>
    <property type="evidence" value="ECO:0007669"/>
    <property type="project" value="UniProtKB-SubCell"/>
</dbReference>
<feature type="transmembrane region" description="Helical" evidence="11">
    <location>
        <begin position="59"/>
        <end position="82"/>
    </location>
</feature>
<keyword evidence="13" id="KW-0378">Hydrolase</keyword>
<keyword evidence="3" id="KW-1003">Cell membrane</keyword>
<dbReference type="PANTHER" id="PTHR43294:SF21">
    <property type="entry name" value="CATION TRANSPORTING ATPASE"/>
    <property type="match status" value="1"/>
</dbReference>
<name>A0A1G5SGI7_9PROT</name>
<dbReference type="InterPro" id="IPR018303">
    <property type="entry name" value="ATPase_P-typ_P_site"/>
</dbReference>
<dbReference type="SFLD" id="SFLDG00002">
    <property type="entry name" value="C1.7:_P-type_atpase_like"/>
    <property type="match status" value="1"/>
</dbReference>
<feature type="transmembrane region" description="Helical" evidence="11">
    <location>
        <begin position="873"/>
        <end position="890"/>
    </location>
</feature>
<dbReference type="Pfam" id="PF08282">
    <property type="entry name" value="Hydrolase_3"/>
    <property type="match status" value="1"/>
</dbReference>
<dbReference type="SUPFAM" id="SSF81665">
    <property type="entry name" value="Calcium ATPase, transmembrane domain M"/>
    <property type="match status" value="1"/>
</dbReference>
<evidence type="ECO:0000256" key="3">
    <source>
        <dbReference type="ARBA" id="ARBA00022475"/>
    </source>
</evidence>
<dbReference type="NCBIfam" id="TIGR01494">
    <property type="entry name" value="ATPase_P-type"/>
    <property type="match status" value="3"/>
</dbReference>
<dbReference type="GO" id="GO:0016887">
    <property type="term" value="F:ATP hydrolysis activity"/>
    <property type="evidence" value="ECO:0007669"/>
    <property type="project" value="InterPro"/>
</dbReference>
<evidence type="ECO:0000256" key="10">
    <source>
        <dbReference type="ARBA" id="ARBA00023136"/>
    </source>
</evidence>
<dbReference type="GO" id="GO:1902600">
    <property type="term" value="P:proton transmembrane transport"/>
    <property type="evidence" value="ECO:0007669"/>
    <property type="project" value="TreeGrafter"/>
</dbReference>
<dbReference type="InterPro" id="IPR044492">
    <property type="entry name" value="P_typ_ATPase_HD_dom"/>
</dbReference>
<keyword evidence="14" id="KW-1185">Reference proteome</keyword>
<reference evidence="13 14" key="1">
    <citation type="submission" date="2016-10" db="EMBL/GenBank/DDBJ databases">
        <authorList>
            <person name="de Groot N.N."/>
        </authorList>
    </citation>
    <scope>NUCLEOTIDE SEQUENCE [LARGE SCALE GENOMIC DNA]</scope>
    <source>
        <strain evidence="13">1</strain>
    </source>
</reference>
<dbReference type="PRINTS" id="PR00120">
    <property type="entry name" value="HATPASE"/>
</dbReference>
<feature type="transmembrane region" description="Helical" evidence="11">
    <location>
        <begin position="254"/>
        <end position="272"/>
    </location>
</feature>
<evidence type="ECO:0000256" key="8">
    <source>
        <dbReference type="ARBA" id="ARBA00022967"/>
    </source>
</evidence>
<dbReference type="FunFam" id="3.40.50.1000:FF:000028">
    <property type="entry name" value="Calcium-transporting P-type ATPase, putative"/>
    <property type="match status" value="1"/>
</dbReference>
<evidence type="ECO:0000256" key="5">
    <source>
        <dbReference type="ARBA" id="ARBA00022723"/>
    </source>
</evidence>
<dbReference type="Pfam" id="PF13246">
    <property type="entry name" value="Cation_ATPase"/>
    <property type="match status" value="1"/>
</dbReference>
<keyword evidence="7" id="KW-0067">ATP-binding</keyword>
<dbReference type="InterPro" id="IPR004014">
    <property type="entry name" value="ATPase_P-typ_cation-transptr_N"/>
</dbReference>
<evidence type="ECO:0000256" key="11">
    <source>
        <dbReference type="SAM" id="Phobius"/>
    </source>
</evidence>
<dbReference type="InterPro" id="IPR006068">
    <property type="entry name" value="ATPase_P-typ_cation-transptr_C"/>
</dbReference>
<dbReference type="GO" id="GO:0030007">
    <property type="term" value="P:intracellular potassium ion homeostasis"/>
    <property type="evidence" value="ECO:0007669"/>
    <property type="project" value="TreeGrafter"/>
</dbReference>
<evidence type="ECO:0000256" key="6">
    <source>
        <dbReference type="ARBA" id="ARBA00022741"/>
    </source>
</evidence>
<dbReference type="InterPro" id="IPR036412">
    <property type="entry name" value="HAD-like_sf"/>
</dbReference>
<dbReference type="EC" id="3.6.3.-" evidence="13"/>
<gene>
    <name evidence="13" type="primary">pma</name>
    <name evidence="13" type="ORF">NSMM_510033</name>
</gene>
<dbReference type="SUPFAM" id="SSF81653">
    <property type="entry name" value="Calcium ATPase, transduction domain A"/>
    <property type="match status" value="1"/>
</dbReference>
<comment type="subcellular location">
    <subcellularLocation>
        <location evidence="1">Cell membrane</location>
        <topology evidence="1">Multi-pass membrane protein</topology>
    </subcellularLocation>
</comment>
<dbReference type="Pfam" id="PF00690">
    <property type="entry name" value="Cation_ATPase_N"/>
    <property type="match status" value="1"/>
</dbReference>
<dbReference type="InterPro" id="IPR023298">
    <property type="entry name" value="ATPase_P-typ_TM_dom_sf"/>
</dbReference>
<feature type="transmembrane region" description="Helical" evidence="11">
    <location>
        <begin position="770"/>
        <end position="793"/>
    </location>
</feature>
<keyword evidence="10 11" id="KW-0472">Membrane</keyword>
<evidence type="ECO:0000313" key="13">
    <source>
        <dbReference type="EMBL" id="SCZ86315.1"/>
    </source>
</evidence>
<dbReference type="Pfam" id="PF00689">
    <property type="entry name" value="Cation_ATPase_C"/>
    <property type="match status" value="1"/>
</dbReference>
<dbReference type="InterPro" id="IPR059000">
    <property type="entry name" value="ATPase_P-type_domA"/>
</dbReference>
<feature type="transmembrane region" description="Helical" evidence="11">
    <location>
        <begin position="799"/>
        <end position="821"/>
    </location>
</feature>
<dbReference type="CDD" id="cd02080">
    <property type="entry name" value="P-type_ATPase_cation"/>
    <property type="match status" value="1"/>
</dbReference>
<organism evidence="13 14">
    <name type="scientific">Nitrosomonas mobilis</name>
    <dbReference type="NCBI Taxonomy" id="51642"/>
    <lineage>
        <taxon>Bacteria</taxon>
        <taxon>Pseudomonadati</taxon>
        <taxon>Pseudomonadota</taxon>
        <taxon>Betaproteobacteria</taxon>
        <taxon>Nitrosomonadales</taxon>
        <taxon>Nitrosomonadaceae</taxon>
        <taxon>Nitrosomonas</taxon>
    </lineage>
</organism>
<dbReference type="SUPFAM" id="SSF81660">
    <property type="entry name" value="Metal cation-transporting ATPase, ATP-binding domain N"/>
    <property type="match status" value="1"/>
</dbReference>
<protein>
    <submittedName>
        <fullName evidence="13">Cation-transporting ATPase pma1</fullName>
        <ecNumber evidence="13">3.6.3.-</ecNumber>
    </submittedName>
</protein>
<comment type="similarity">
    <text evidence="2">Belongs to the cation transport ATPase (P-type) (TC 3.A.3) family. Type IIA subfamily.</text>
</comment>
<evidence type="ECO:0000313" key="14">
    <source>
        <dbReference type="Proteomes" id="UP000198729"/>
    </source>
</evidence>
<dbReference type="SMART" id="SM00831">
    <property type="entry name" value="Cation_ATPase_N"/>
    <property type="match status" value="1"/>
</dbReference>
<accession>A0A1G5SGI7</accession>
<dbReference type="InterPro" id="IPR001757">
    <property type="entry name" value="P_typ_ATPase"/>
</dbReference>
<dbReference type="InterPro" id="IPR050510">
    <property type="entry name" value="Cation_transp_ATPase_P-type"/>
</dbReference>
<keyword evidence="6" id="KW-0547">Nucleotide-binding</keyword>
<evidence type="ECO:0000256" key="4">
    <source>
        <dbReference type="ARBA" id="ARBA00022692"/>
    </source>
</evidence>
<dbReference type="InterPro" id="IPR008250">
    <property type="entry name" value="ATPase_P-typ_transduc_dom_A_sf"/>
</dbReference>
<dbReference type="Gene3D" id="3.40.1110.10">
    <property type="entry name" value="Calcium-transporting ATPase, cytoplasmic domain N"/>
    <property type="match status" value="1"/>
</dbReference>
<sequence>MGENDLDAGQKVTAWHYQTSEKVMVFLQSTPQGLTQQEVEIRQRRYGTNRLRSPKTHSAWMRFLLQFHNVLIYVLFAAALVTAFLQQWIDTAVIIGVVVINALTGFVQEGKAEQALDAIRKMLSLEATVLREGRRRQIAAEELVPGDVVMLQSGDKVPADLRLVSVKNLRIEEAVLTGESEAVEKNVMPVEKNAELGDRFCMAYSSTLVAYGQGMGVVVATGDTTEIGHVNAMLRRVDVLETPLLRQMAVFGRWLAVVIIVLAVSLLLYGLLLHDYTSGEIFTAAVSIAVAAIPEGLPAIMTITLALGVRSMAKRHAIIRRLPAVETLGSVTIICSDKTGTLTRNEMTVQRIVSAEHQLAVSGVGYALHGGFTLQDKEFFVTDHPEFADIFRVALLCNDARLKEEHNNWSLEGDPTDGALLVLAMKAGLDPIFEQKAYPRIDTILFESEHRFMATLHHDHAGHGFIYLKGALEAVLTRCGSQRTAAGEQPLDEDFWQVTMDETAAQGQRVLALAVKQVEVAQTALVFENANDGFVLLGLVGIIDPPREESIAAVTACRSAGIRVKMITGDHVATAKAIGLQLGIGDGQTALTGGELDTLDDQQLTEAVKTVDVFARASPAHKLRLVEAMQVNGEIVAMTGDGVNDAPALRRADIGVAMGREGTEVAKEAAEMVITDDNFASITYAVEEGRRVYDNIRKTIVYTLAVSGGQAAILGIAILLGMVLPITPVQILWINMVTAVTLSMALAFEQAEPAIMQRPPRDPKGFILDTFMLWQIGCASILLTVGALGLYYWQQAAGASLEVCRTTAVNALVVGEMFYLFNCRYMLAPVLKWRDFTGNPYVLLTIVLLLVLQLLLTYNGYMQQLFATASIDLAAWSRILLFGLILFLIVETEKYLLRHFRAAKC</sequence>
<dbReference type="FunFam" id="2.70.150.10:FF:000016">
    <property type="entry name" value="Calcium-transporting P-type ATPase putative"/>
    <property type="match status" value="1"/>
</dbReference>
<feature type="transmembrane region" description="Helical" evidence="11">
    <location>
        <begin position="700"/>
        <end position="724"/>
    </location>
</feature>
<feature type="transmembrane region" description="Helical" evidence="11">
    <location>
        <begin position="284"/>
        <end position="309"/>
    </location>
</feature>
<evidence type="ECO:0000256" key="9">
    <source>
        <dbReference type="ARBA" id="ARBA00022989"/>
    </source>
</evidence>
<dbReference type="Proteomes" id="UP000198729">
    <property type="component" value="Unassembled WGS sequence"/>
</dbReference>
<feature type="domain" description="Cation-transporting P-type ATPase N-terminal" evidence="12">
    <location>
        <begin position="14"/>
        <end position="87"/>
    </location>
</feature>
<dbReference type="SFLD" id="SFLDS00003">
    <property type="entry name" value="Haloacid_Dehalogenase"/>
    <property type="match status" value="1"/>
</dbReference>